<dbReference type="EMBL" id="JBDFQZ010000011">
    <property type="protein sequence ID" value="KAK9678125.1"/>
    <property type="molecule type" value="Genomic_DNA"/>
</dbReference>
<evidence type="ECO:0000256" key="1">
    <source>
        <dbReference type="SAM" id="MobiDB-lite"/>
    </source>
</evidence>
<organism evidence="2 3">
    <name type="scientific">Saponaria officinalis</name>
    <name type="common">Common soapwort</name>
    <name type="synonym">Lychnis saponaria</name>
    <dbReference type="NCBI Taxonomy" id="3572"/>
    <lineage>
        <taxon>Eukaryota</taxon>
        <taxon>Viridiplantae</taxon>
        <taxon>Streptophyta</taxon>
        <taxon>Embryophyta</taxon>
        <taxon>Tracheophyta</taxon>
        <taxon>Spermatophyta</taxon>
        <taxon>Magnoliopsida</taxon>
        <taxon>eudicotyledons</taxon>
        <taxon>Gunneridae</taxon>
        <taxon>Pentapetalae</taxon>
        <taxon>Caryophyllales</taxon>
        <taxon>Caryophyllaceae</taxon>
        <taxon>Caryophylleae</taxon>
        <taxon>Saponaria</taxon>
    </lineage>
</organism>
<feature type="region of interest" description="Disordered" evidence="1">
    <location>
        <begin position="1"/>
        <end position="43"/>
    </location>
</feature>
<evidence type="ECO:0000313" key="3">
    <source>
        <dbReference type="Proteomes" id="UP001443914"/>
    </source>
</evidence>
<reference evidence="2" key="1">
    <citation type="submission" date="2024-03" db="EMBL/GenBank/DDBJ databases">
        <title>WGS assembly of Saponaria officinalis var. Norfolk2.</title>
        <authorList>
            <person name="Jenkins J."/>
            <person name="Shu S."/>
            <person name="Grimwood J."/>
            <person name="Barry K."/>
            <person name="Goodstein D."/>
            <person name="Schmutz J."/>
            <person name="Leebens-Mack J."/>
            <person name="Osbourn A."/>
        </authorList>
    </citation>
    <scope>NUCLEOTIDE SEQUENCE [LARGE SCALE GENOMIC DNA]</scope>
    <source>
        <strain evidence="2">JIC</strain>
    </source>
</reference>
<proteinExistence type="predicted"/>
<dbReference type="Proteomes" id="UP001443914">
    <property type="component" value="Unassembled WGS sequence"/>
</dbReference>
<accession>A0AAW1HNT1</accession>
<gene>
    <name evidence="2" type="ORF">RND81_11G189600</name>
</gene>
<dbReference type="AlphaFoldDB" id="A0AAW1HNT1"/>
<name>A0AAW1HNT1_SAPOF</name>
<protein>
    <submittedName>
        <fullName evidence="2">Uncharacterized protein</fullName>
    </submittedName>
</protein>
<keyword evidence="3" id="KW-1185">Reference proteome</keyword>
<evidence type="ECO:0000313" key="2">
    <source>
        <dbReference type="EMBL" id="KAK9678125.1"/>
    </source>
</evidence>
<feature type="compositionally biased region" description="Low complexity" evidence="1">
    <location>
        <begin position="1"/>
        <end position="17"/>
    </location>
</feature>
<comment type="caution">
    <text evidence="2">The sequence shown here is derived from an EMBL/GenBank/DDBJ whole genome shotgun (WGS) entry which is preliminary data.</text>
</comment>
<sequence>MYYPSSLSLSSTSTATSRKGRWVDLHNPQKKKKNSDNGTKTADHEVFRLAKHGTRLHKNILKLEDIQRDKAVEINCKYSSSFESIMKFLDSNHPLILYLFGAILTPKKESSENKSYPCT</sequence>